<keyword evidence="2" id="KW-0238">DNA-binding</keyword>
<proteinExistence type="predicted"/>
<organism evidence="5 6">
    <name type="scientific">Halostreptopolyspora alba</name>
    <dbReference type="NCBI Taxonomy" id="2487137"/>
    <lineage>
        <taxon>Bacteria</taxon>
        <taxon>Bacillati</taxon>
        <taxon>Actinomycetota</taxon>
        <taxon>Actinomycetes</taxon>
        <taxon>Streptosporangiales</taxon>
        <taxon>Nocardiopsidaceae</taxon>
        <taxon>Halostreptopolyspora</taxon>
    </lineage>
</organism>
<gene>
    <name evidence="5" type="ORF">EFW17_19845</name>
</gene>
<dbReference type="PANTHER" id="PTHR30146:SF109">
    <property type="entry name" value="HTH-TYPE TRANSCRIPTIONAL REGULATOR GALS"/>
    <property type="match status" value="1"/>
</dbReference>
<dbReference type="InterPro" id="IPR046335">
    <property type="entry name" value="LacI/GalR-like_sensor"/>
</dbReference>
<dbReference type="SUPFAM" id="SSF47413">
    <property type="entry name" value="lambda repressor-like DNA-binding domains"/>
    <property type="match status" value="1"/>
</dbReference>
<dbReference type="GO" id="GO:0000976">
    <property type="term" value="F:transcription cis-regulatory region binding"/>
    <property type="evidence" value="ECO:0007669"/>
    <property type="project" value="TreeGrafter"/>
</dbReference>
<dbReference type="EMBL" id="RJMB01000025">
    <property type="protein sequence ID" value="RNL82174.1"/>
    <property type="molecule type" value="Genomic_DNA"/>
</dbReference>
<dbReference type="SUPFAM" id="SSF53822">
    <property type="entry name" value="Periplasmic binding protein-like I"/>
    <property type="match status" value="1"/>
</dbReference>
<evidence type="ECO:0000256" key="1">
    <source>
        <dbReference type="ARBA" id="ARBA00023015"/>
    </source>
</evidence>
<dbReference type="Gene3D" id="1.10.260.40">
    <property type="entry name" value="lambda repressor-like DNA-binding domains"/>
    <property type="match status" value="1"/>
</dbReference>
<dbReference type="GO" id="GO:0003700">
    <property type="term" value="F:DNA-binding transcription factor activity"/>
    <property type="evidence" value="ECO:0007669"/>
    <property type="project" value="TreeGrafter"/>
</dbReference>
<dbReference type="CDD" id="cd01392">
    <property type="entry name" value="HTH_LacI"/>
    <property type="match status" value="1"/>
</dbReference>
<evidence type="ECO:0000259" key="4">
    <source>
        <dbReference type="PROSITE" id="PS50932"/>
    </source>
</evidence>
<dbReference type="InterPro" id="IPR010982">
    <property type="entry name" value="Lambda_DNA-bd_dom_sf"/>
</dbReference>
<dbReference type="Pfam" id="PF13377">
    <property type="entry name" value="Peripla_BP_3"/>
    <property type="match status" value="1"/>
</dbReference>
<keyword evidence="3" id="KW-0804">Transcription</keyword>
<dbReference type="SMART" id="SM00354">
    <property type="entry name" value="HTH_LACI"/>
    <property type="match status" value="1"/>
</dbReference>
<feature type="domain" description="HTH lacI-type" evidence="4">
    <location>
        <begin position="7"/>
        <end position="61"/>
    </location>
</feature>
<dbReference type="OrthoDB" id="3208777at2"/>
<keyword evidence="1" id="KW-0805">Transcription regulation</keyword>
<dbReference type="PROSITE" id="PS50932">
    <property type="entry name" value="HTH_LACI_2"/>
    <property type="match status" value="1"/>
</dbReference>
<evidence type="ECO:0000313" key="5">
    <source>
        <dbReference type="EMBL" id="RNL82174.1"/>
    </source>
</evidence>
<dbReference type="CDD" id="cd06267">
    <property type="entry name" value="PBP1_LacI_sugar_binding-like"/>
    <property type="match status" value="1"/>
</dbReference>
<dbReference type="Gene3D" id="3.40.50.2300">
    <property type="match status" value="2"/>
</dbReference>
<dbReference type="Proteomes" id="UP000269198">
    <property type="component" value="Unassembled WGS sequence"/>
</dbReference>
<reference evidence="5 6" key="1">
    <citation type="submission" date="2018-11" db="EMBL/GenBank/DDBJ databases">
        <title>The genome draft of YIM 96095.</title>
        <authorList>
            <person name="Tang S.-K."/>
            <person name="Chunyu W.-X."/>
            <person name="Feng Y.-Z."/>
        </authorList>
    </citation>
    <scope>NUCLEOTIDE SEQUENCE [LARGE SCALE GENOMIC DNA]</scope>
    <source>
        <strain evidence="5 6">YIM 96095</strain>
    </source>
</reference>
<evidence type="ECO:0000313" key="6">
    <source>
        <dbReference type="Proteomes" id="UP000269198"/>
    </source>
</evidence>
<evidence type="ECO:0000256" key="2">
    <source>
        <dbReference type="ARBA" id="ARBA00023125"/>
    </source>
</evidence>
<dbReference type="InterPro" id="IPR028082">
    <property type="entry name" value="Peripla_BP_I"/>
</dbReference>
<sequence>MGGGQRPTLEMVAERAGVGRGTVSRVINGSASVTEQTRQAVLRAVTELGYVPNHSARTLVTRRTDTVALVITEPHERIFAEPFFAQIIKGVSTALNERGLQLMLTMVGSGAQHDRASQYLTDDHVDGVLIVSEHRDDPLPRRLADSGLPLVHGGRPLGRERESLSFVEIDNVGGGRRATRHLLAEGRRAIATITGPRDMTAGVERLRGYEQALREAGHAVLTERIATADFSFEGGARAMRELLRTAPELDAVFAASDVMALAALRVLREAGRAVPGDVALVGFDDIASALHADPPLTTVHQPAERMGWEMARLLANQIATAGQFPEGHREPETVLLDTHLVVRESG</sequence>
<comment type="caution">
    <text evidence="5">The sequence shown here is derived from an EMBL/GenBank/DDBJ whole genome shotgun (WGS) entry which is preliminary data.</text>
</comment>
<dbReference type="InterPro" id="IPR000843">
    <property type="entry name" value="HTH_LacI"/>
</dbReference>
<dbReference type="Pfam" id="PF00356">
    <property type="entry name" value="LacI"/>
    <property type="match status" value="1"/>
</dbReference>
<keyword evidence="6" id="KW-1185">Reference proteome</keyword>
<accession>A0A3N0E2V0</accession>
<name>A0A3N0E2V0_9ACTN</name>
<evidence type="ECO:0000256" key="3">
    <source>
        <dbReference type="ARBA" id="ARBA00023163"/>
    </source>
</evidence>
<dbReference type="RefSeq" id="WP_123202939.1">
    <property type="nucleotide sequence ID" value="NZ_RJMB01000025.1"/>
</dbReference>
<dbReference type="PANTHER" id="PTHR30146">
    <property type="entry name" value="LACI-RELATED TRANSCRIPTIONAL REPRESSOR"/>
    <property type="match status" value="1"/>
</dbReference>
<dbReference type="AlphaFoldDB" id="A0A3N0E2V0"/>
<protein>
    <submittedName>
        <fullName evidence="5">LacI family transcriptional regulator</fullName>
    </submittedName>
</protein>